<sequence>MNDMSVRHATVAEIEEAPNLAALLAEYAAESANDEIGSANPQIDTYKAMEGMGLLQAFGAYCGRDLVGFLFLLLPVLPHFGRKVGVTESYFVASHYRSTGAGLALLREAEKASEAAGGAGVLVSAPVDGILSRVLPGVGYRETNRVFFKGFK</sequence>
<dbReference type="Pfam" id="PF00583">
    <property type="entry name" value="Acetyltransf_1"/>
    <property type="match status" value="1"/>
</dbReference>
<dbReference type="RefSeq" id="WP_157754888.1">
    <property type="nucleotide sequence ID" value="NZ_CP019912.1"/>
</dbReference>
<dbReference type="EMBL" id="CP019912">
    <property type="protein sequence ID" value="AQW32714.1"/>
    <property type="molecule type" value="Genomic_DNA"/>
</dbReference>
<accession>A0A1U9VPU6</accession>
<dbReference type="InterPro" id="IPR000182">
    <property type="entry name" value="GNAT_dom"/>
</dbReference>
<evidence type="ECO:0000313" key="3">
    <source>
        <dbReference type="Proteomes" id="UP000189628"/>
    </source>
</evidence>
<evidence type="ECO:0000313" key="2">
    <source>
        <dbReference type="EMBL" id="AQW32714.1"/>
    </source>
</evidence>
<dbReference type="Gene3D" id="3.40.630.30">
    <property type="match status" value="1"/>
</dbReference>
<dbReference type="SUPFAM" id="SSF55729">
    <property type="entry name" value="Acyl-CoA N-acyltransferases (Nat)"/>
    <property type="match status" value="1"/>
</dbReference>
<evidence type="ECO:0000259" key="1">
    <source>
        <dbReference type="PROSITE" id="PS51186"/>
    </source>
</evidence>
<feature type="domain" description="N-acetyltransferase" evidence="1">
    <location>
        <begin position="4"/>
        <end position="152"/>
    </location>
</feature>
<keyword evidence="2" id="KW-0614">Plasmid</keyword>
<name>A0A1U9VPU6_9RALS</name>
<organism evidence="2 3">
    <name type="scientific">blood disease bacterium A2-HR MARDI</name>
    <dbReference type="NCBI Taxonomy" id="1944648"/>
    <lineage>
        <taxon>Bacteria</taxon>
        <taxon>Pseudomonadati</taxon>
        <taxon>Pseudomonadota</taxon>
        <taxon>Betaproteobacteria</taxon>
        <taxon>Burkholderiales</taxon>
        <taxon>Burkholderiaceae</taxon>
        <taxon>Ralstonia</taxon>
        <taxon>Ralstonia solanacearum species complex</taxon>
    </lineage>
</organism>
<dbReference type="PROSITE" id="PS51186">
    <property type="entry name" value="GNAT"/>
    <property type="match status" value="1"/>
</dbReference>
<dbReference type="GO" id="GO:0016747">
    <property type="term" value="F:acyltransferase activity, transferring groups other than amino-acyl groups"/>
    <property type="evidence" value="ECO:0007669"/>
    <property type="project" value="InterPro"/>
</dbReference>
<gene>
    <name evidence="2" type="ORF">B0B51_23335</name>
</gene>
<dbReference type="Proteomes" id="UP000189628">
    <property type="component" value="Plasmid unnamed"/>
</dbReference>
<dbReference type="AlphaFoldDB" id="A0A1U9VPU6"/>
<dbReference type="InterPro" id="IPR016181">
    <property type="entry name" value="Acyl_CoA_acyltransferase"/>
</dbReference>
<proteinExistence type="predicted"/>
<protein>
    <recommendedName>
        <fullName evidence="1">N-acetyltransferase domain-containing protein</fullName>
    </recommendedName>
</protein>
<reference evidence="2 3" key="1">
    <citation type="submission" date="2017-02" db="EMBL/GenBank/DDBJ databases">
        <title>Blood Disease Bacterium A2-HR MARDI.</title>
        <authorList>
            <person name="Badrun R."/>
            <person name="Abu Bakar N."/>
            <person name="Laboh R."/>
        </authorList>
    </citation>
    <scope>NUCLEOTIDE SEQUENCE [LARGE SCALE GENOMIC DNA]</scope>
    <source>
        <strain evidence="2 3">A2-HR MARDI</strain>
        <plasmid evidence="3">Plasmid</plasmid>
    </source>
</reference>
<geneLocation type="plasmid" evidence="2">
    <name>unnamed</name>
</geneLocation>